<dbReference type="InterPro" id="IPR040690">
    <property type="entry name" value="FtsX_ECD"/>
</dbReference>
<gene>
    <name evidence="3" type="ORF">GCM10025868_12120</name>
</gene>
<name>A0ABQ6JCQ6_9ACTN</name>
<sequence>MQTVYFESKQEAYTRFKDQFKDSVIADSVTPDQMPESFRVKAVRPAEVRRRRQRVPGRAGGRQRARPAQGAGEPVQRARQGDLGRRRVRHRHGGLGGAAGRDHGPVVGVQQTPGDRHHAAGRRLEPG</sequence>
<protein>
    <recommendedName>
        <fullName evidence="2">FtsX extracellular domain-containing protein</fullName>
    </recommendedName>
</protein>
<accession>A0ABQ6JCQ6</accession>
<evidence type="ECO:0000256" key="1">
    <source>
        <dbReference type="SAM" id="MobiDB-lite"/>
    </source>
</evidence>
<evidence type="ECO:0000313" key="4">
    <source>
        <dbReference type="Proteomes" id="UP001157017"/>
    </source>
</evidence>
<comment type="caution">
    <text evidence="3">The sequence shown here is derived from an EMBL/GenBank/DDBJ whole genome shotgun (WGS) entry which is preliminary data.</text>
</comment>
<dbReference type="Pfam" id="PF18075">
    <property type="entry name" value="FtsX_ECD"/>
    <property type="match status" value="1"/>
</dbReference>
<evidence type="ECO:0000259" key="2">
    <source>
        <dbReference type="Pfam" id="PF18075"/>
    </source>
</evidence>
<organism evidence="3 4">
    <name type="scientific">Angustibacter aerolatus</name>
    <dbReference type="NCBI Taxonomy" id="1162965"/>
    <lineage>
        <taxon>Bacteria</taxon>
        <taxon>Bacillati</taxon>
        <taxon>Actinomycetota</taxon>
        <taxon>Actinomycetes</taxon>
        <taxon>Kineosporiales</taxon>
        <taxon>Kineosporiaceae</taxon>
    </lineage>
</organism>
<dbReference type="EMBL" id="BSUZ01000001">
    <property type="protein sequence ID" value="GMA85962.1"/>
    <property type="molecule type" value="Genomic_DNA"/>
</dbReference>
<keyword evidence="4" id="KW-1185">Reference proteome</keyword>
<evidence type="ECO:0000313" key="3">
    <source>
        <dbReference type="EMBL" id="GMA85962.1"/>
    </source>
</evidence>
<feature type="compositionally biased region" description="Basic residues" evidence="1">
    <location>
        <begin position="49"/>
        <end position="65"/>
    </location>
</feature>
<dbReference type="Gene3D" id="3.30.70.3040">
    <property type="match status" value="1"/>
</dbReference>
<proteinExistence type="predicted"/>
<feature type="region of interest" description="Disordered" evidence="1">
    <location>
        <begin position="43"/>
        <end position="127"/>
    </location>
</feature>
<feature type="domain" description="FtsX extracellular" evidence="2">
    <location>
        <begin position="2"/>
        <end position="54"/>
    </location>
</feature>
<reference evidence="4" key="1">
    <citation type="journal article" date="2019" name="Int. J. Syst. Evol. Microbiol.">
        <title>The Global Catalogue of Microorganisms (GCM) 10K type strain sequencing project: providing services to taxonomists for standard genome sequencing and annotation.</title>
        <authorList>
            <consortium name="The Broad Institute Genomics Platform"/>
            <consortium name="The Broad Institute Genome Sequencing Center for Infectious Disease"/>
            <person name="Wu L."/>
            <person name="Ma J."/>
        </authorList>
    </citation>
    <scope>NUCLEOTIDE SEQUENCE [LARGE SCALE GENOMIC DNA]</scope>
    <source>
        <strain evidence="4">NBRC 108730</strain>
    </source>
</reference>
<dbReference type="Proteomes" id="UP001157017">
    <property type="component" value="Unassembled WGS sequence"/>
</dbReference>
<feature type="compositionally biased region" description="Basic and acidic residues" evidence="1">
    <location>
        <begin position="114"/>
        <end position="127"/>
    </location>
</feature>